<keyword evidence="1 4" id="KW-0378">Hydrolase</keyword>
<evidence type="ECO:0000256" key="1">
    <source>
        <dbReference type="ARBA" id="ARBA00022801"/>
    </source>
</evidence>
<dbReference type="Proteomes" id="UP001224775">
    <property type="component" value="Unassembled WGS sequence"/>
</dbReference>
<feature type="domain" description="CN hydrolase" evidence="3">
    <location>
        <begin position="30"/>
        <end position="320"/>
    </location>
</feature>
<dbReference type="PANTHER" id="PTHR43674:SF16">
    <property type="entry name" value="CARBON-NITROGEN FAMILY, PUTATIVE (AFU_ORTHOLOGUE AFUA_5G02350)-RELATED"/>
    <property type="match status" value="1"/>
</dbReference>
<feature type="compositionally biased region" description="Basic residues" evidence="2">
    <location>
        <begin position="367"/>
        <end position="376"/>
    </location>
</feature>
<keyword evidence="5" id="KW-1185">Reference proteome</keyword>
<dbReference type="SUPFAM" id="SSF56317">
    <property type="entry name" value="Carbon-nitrogen hydrolase"/>
    <property type="match status" value="1"/>
</dbReference>
<dbReference type="EMBL" id="JATAAI010000041">
    <property type="protein sequence ID" value="KAK1734144.1"/>
    <property type="molecule type" value="Genomic_DNA"/>
</dbReference>
<feature type="compositionally biased region" description="Basic and acidic residues" evidence="2">
    <location>
        <begin position="347"/>
        <end position="357"/>
    </location>
</feature>
<dbReference type="InterPro" id="IPR036526">
    <property type="entry name" value="C-N_Hydrolase_sf"/>
</dbReference>
<reference evidence="4" key="1">
    <citation type="submission" date="2023-06" db="EMBL/GenBank/DDBJ databases">
        <title>Survivors Of The Sea: Transcriptome response of Skeletonema marinoi to long-term dormancy.</title>
        <authorList>
            <person name="Pinder M.I.M."/>
            <person name="Kourtchenko O."/>
            <person name="Robertson E.K."/>
            <person name="Larsson T."/>
            <person name="Maumus F."/>
            <person name="Osuna-Cruz C.M."/>
            <person name="Vancaester E."/>
            <person name="Stenow R."/>
            <person name="Vandepoele K."/>
            <person name="Ploug H."/>
            <person name="Bruchert V."/>
            <person name="Godhe A."/>
            <person name="Topel M."/>
        </authorList>
    </citation>
    <scope>NUCLEOTIDE SEQUENCE</scope>
    <source>
        <strain evidence="4">R05AC</strain>
    </source>
</reference>
<dbReference type="CDD" id="cd07197">
    <property type="entry name" value="nitrilase"/>
    <property type="match status" value="1"/>
</dbReference>
<evidence type="ECO:0000313" key="5">
    <source>
        <dbReference type="Proteomes" id="UP001224775"/>
    </source>
</evidence>
<dbReference type="PROSITE" id="PS50263">
    <property type="entry name" value="CN_HYDROLASE"/>
    <property type="match status" value="1"/>
</dbReference>
<sequence length="376" mass="41090">MMTSRKTSSITKIHSTKDIADEQSNVVERVRAAVFQAPVSQSENPLEILTEVADSLRVASLHGVDVVVYPELYLSGPNNSKALDRESYELNIVGNMCGELNVACIIGYVEAVHESELKKNNDDSSGDGKEYAYSSIAAFHADGSRAGNYRSVSASKFGGKECREGSPFVEFIPTTLKLPNNREKSEQSSGHEREIKVGMMCGNDILKPVHSLHLVRCGAQILLAPCSFKNNNNDLRALKYVTATRAIENSVPFLFANRESATTTDDVKDKDVFIGSSAIISQDGEYLVCGPEEEGGDMPSDSGYLIPCKDGVIYAADIEVDTSSTSSVIQQSIEQWDLHPLIPDVFGDKRSKEKTRESNGFGNYTGKKNKGKKIKK</sequence>
<gene>
    <name evidence="4" type="ORF">QTG54_015147</name>
</gene>
<dbReference type="GO" id="GO:0016811">
    <property type="term" value="F:hydrolase activity, acting on carbon-nitrogen (but not peptide) bonds, in linear amides"/>
    <property type="evidence" value="ECO:0007669"/>
    <property type="project" value="TreeGrafter"/>
</dbReference>
<dbReference type="Gene3D" id="3.60.110.10">
    <property type="entry name" value="Carbon-nitrogen hydrolase"/>
    <property type="match status" value="1"/>
</dbReference>
<accession>A0AAD9D5W2</accession>
<dbReference type="AlphaFoldDB" id="A0AAD9D5W2"/>
<proteinExistence type="predicted"/>
<name>A0AAD9D5W2_9STRA</name>
<dbReference type="InterPro" id="IPR050345">
    <property type="entry name" value="Aliph_Amidase/BUP"/>
</dbReference>
<dbReference type="EC" id="3.5.-.-" evidence="4"/>
<dbReference type="PANTHER" id="PTHR43674">
    <property type="entry name" value="NITRILASE C965.09-RELATED"/>
    <property type="match status" value="1"/>
</dbReference>
<feature type="region of interest" description="Disordered" evidence="2">
    <location>
        <begin position="347"/>
        <end position="376"/>
    </location>
</feature>
<comment type="caution">
    <text evidence="4">The sequence shown here is derived from an EMBL/GenBank/DDBJ whole genome shotgun (WGS) entry which is preliminary data.</text>
</comment>
<organism evidence="4 5">
    <name type="scientific">Skeletonema marinoi</name>
    <dbReference type="NCBI Taxonomy" id="267567"/>
    <lineage>
        <taxon>Eukaryota</taxon>
        <taxon>Sar</taxon>
        <taxon>Stramenopiles</taxon>
        <taxon>Ochrophyta</taxon>
        <taxon>Bacillariophyta</taxon>
        <taxon>Coscinodiscophyceae</taxon>
        <taxon>Thalassiosirophycidae</taxon>
        <taxon>Thalassiosirales</taxon>
        <taxon>Skeletonemataceae</taxon>
        <taxon>Skeletonema</taxon>
        <taxon>Skeletonema marinoi-dohrnii complex</taxon>
    </lineage>
</organism>
<dbReference type="InterPro" id="IPR003010">
    <property type="entry name" value="C-N_Hydrolase"/>
</dbReference>
<dbReference type="Pfam" id="PF00795">
    <property type="entry name" value="CN_hydrolase"/>
    <property type="match status" value="1"/>
</dbReference>
<evidence type="ECO:0000256" key="2">
    <source>
        <dbReference type="SAM" id="MobiDB-lite"/>
    </source>
</evidence>
<protein>
    <submittedName>
        <fullName evidence="4">Carbon-nitrogen hydrolase family protein</fullName>
        <ecNumber evidence="4">3.5.-.-</ecNumber>
    </submittedName>
</protein>
<evidence type="ECO:0000313" key="4">
    <source>
        <dbReference type="EMBL" id="KAK1734144.1"/>
    </source>
</evidence>
<evidence type="ECO:0000259" key="3">
    <source>
        <dbReference type="PROSITE" id="PS50263"/>
    </source>
</evidence>